<evidence type="ECO:0000256" key="1">
    <source>
        <dbReference type="SAM" id="Phobius"/>
    </source>
</evidence>
<feature type="transmembrane region" description="Helical" evidence="1">
    <location>
        <begin position="35"/>
        <end position="57"/>
    </location>
</feature>
<gene>
    <name evidence="2" type="ORF">SAMN05443429_102343</name>
</gene>
<keyword evidence="1" id="KW-0472">Membrane</keyword>
<protein>
    <submittedName>
        <fullName evidence="2">Uncharacterized protein</fullName>
    </submittedName>
</protein>
<dbReference type="AlphaFoldDB" id="A0A1M6CGZ7"/>
<keyword evidence="3" id="KW-1185">Reference proteome</keyword>
<dbReference type="EMBL" id="FQYI01000002">
    <property type="protein sequence ID" value="SHI60256.1"/>
    <property type="molecule type" value="Genomic_DNA"/>
</dbReference>
<dbReference type="Proteomes" id="UP000184335">
    <property type="component" value="Unassembled WGS sequence"/>
</dbReference>
<organism evidence="2 3">
    <name type="scientific">Cruoricaptor ignavus</name>
    <dbReference type="NCBI Taxonomy" id="1118202"/>
    <lineage>
        <taxon>Bacteria</taxon>
        <taxon>Pseudomonadati</taxon>
        <taxon>Bacteroidota</taxon>
        <taxon>Flavobacteriia</taxon>
        <taxon>Flavobacteriales</taxon>
        <taxon>Weeksellaceae</taxon>
        <taxon>Cruoricaptor</taxon>
    </lineage>
</organism>
<sequence>MQSYNKSDSRGRVLQAQFLLLLPGISFLMKKNPALTGFLIALAATLAAFGIYALFLAKRNYYLVDNPTPRTYYFKINGGQEKVISAGQFVKVDLKKGKNEIKVFDQNKKLMYDSAFTVNKIRGLVNITNSDYYIHTQYYGYNLNKDSLLLNLGTTEIDGKNYYGGAKRFSKLYTEDFYYNVDEKYDPLIKNIAKVESRSKIFRKQDFLNYYSETYKF</sequence>
<evidence type="ECO:0000313" key="2">
    <source>
        <dbReference type="EMBL" id="SHI60256.1"/>
    </source>
</evidence>
<reference evidence="2 3" key="1">
    <citation type="submission" date="2016-11" db="EMBL/GenBank/DDBJ databases">
        <authorList>
            <person name="Jaros S."/>
            <person name="Januszkiewicz K."/>
            <person name="Wedrychowicz H."/>
        </authorList>
    </citation>
    <scope>NUCLEOTIDE SEQUENCE [LARGE SCALE GENOMIC DNA]</scope>
    <source>
        <strain evidence="2 3">DSM 25479</strain>
    </source>
</reference>
<keyword evidence="1" id="KW-0812">Transmembrane</keyword>
<dbReference type="STRING" id="1118202.SAMN05443429_102343"/>
<proteinExistence type="predicted"/>
<evidence type="ECO:0000313" key="3">
    <source>
        <dbReference type="Proteomes" id="UP000184335"/>
    </source>
</evidence>
<accession>A0A1M6CGZ7</accession>
<name>A0A1M6CGZ7_9FLAO</name>
<keyword evidence="1" id="KW-1133">Transmembrane helix</keyword>